<dbReference type="NCBIfam" id="NF004283">
    <property type="entry name" value="PRK05692.1"/>
    <property type="match status" value="1"/>
</dbReference>
<reference evidence="5 6" key="1">
    <citation type="submission" date="2017-12" db="EMBL/GenBank/DDBJ databases">
        <title>Genome sequence of the active heterotrophic nitrifier-denitrifier, Cupriavidus pauculus UM1.</title>
        <authorList>
            <person name="Putonti C."/>
            <person name="Castignetti D."/>
        </authorList>
    </citation>
    <scope>NUCLEOTIDE SEQUENCE [LARGE SCALE GENOMIC DNA]</scope>
    <source>
        <strain evidence="5 6">UM1</strain>
    </source>
</reference>
<feature type="domain" description="Pyruvate carboxyltransferase" evidence="4">
    <location>
        <begin position="18"/>
        <end position="286"/>
    </location>
</feature>
<protein>
    <submittedName>
        <fullName evidence="5">Hydroxymethylglutaryl-CoA lyase</fullName>
    </submittedName>
</protein>
<dbReference type="GO" id="GO:0006552">
    <property type="term" value="P:L-leucine catabolic process"/>
    <property type="evidence" value="ECO:0007669"/>
    <property type="project" value="TreeGrafter"/>
</dbReference>
<dbReference type="RefSeq" id="WP_101682002.1">
    <property type="nucleotide sequence ID" value="NZ_PJRP01000005.1"/>
</dbReference>
<evidence type="ECO:0000313" key="5">
    <source>
        <dbReference type="EMBL" id="PLQ00035.1"/>
    </source>
</evidence>
<name>A0A2N5CCX4_9BURK</name>
<organism evidence="5 6">
    <name type="scientific">Cupriavidus pauculus</name>
    <dbReference type="NCBI Taxonomy" id="82633"/>
    <lineage>
        <taxon>Bacteria</taxon>
        <taxon>Pseudomonadati</taxon>
        <taxon>Pseudomonadota</taxon>
        <taxon>Betaproteobacteria</taxon>
        <taxon>Burkholderiales</taxon>
        <taxon>Burkholderiaceae</taxon>
        <taxon>Cupriavidus</taxon>
    </lineage>
</organism>
<dbReference type="PANTHER" id="PTHR42738">
    <property type="entry name" value="HYDROXYMETHYLGLUTARYL-COA LYASE"/>
    <property type="match status" value="1"/>
</dbReference>
<dbReference type="FunFam" id="3.20.20.70:FF:000071">
    <property type="entry name" value="Hydroxymethylglutaryl-CoA lyase"/>
    <property type="match status" value="1"/>
</dbReference>
<dbReference type="PANTHER" id="PTHR42738:SF7">
    <property type="entry name" value="HYDROXYMETHYLGLUTARYL-COA LYASE"/>
    <property type="match status" value="1"/>
</dbReference>
<dbReference type="InterPro" id="IPR000891">
    <property type="entry name" value="PYR_CT"/>
</dbReference>
<sequence length="319" mass="32991">MSIAAGHTQPDASTVPAITITDVAPRDGLQNQAVAISTDAKVELIRLLARAGLRSVEATSFVSPKAVPQMADAADVVQRASAACPDLRLSTLVPNLKGLERAHGAGATEIAVVLSATETMNQRNINMGLDAATEVSEQTLIRARELGLRTRAYVAVAFDCPFEGTVDLDTVLRLACRMRDAGAGEIVIADTIGAAAPAAVKTRLSALAQVLDIDTLAVHLHDTRGLGAANAWAALEAGVRRFDASVGGIGGCPFAPGAAGNLATEDLVLMAGQCGLDTGISLDGLLDAVAYAESLLGRPLGGRSSAWLRRQRERQRAAA</sequence>
<dbReference type="GO" id="GO:0046951">
    <property type="term" value="P:ketone body biosynthetic process"/>
    <property type="evidence" value="ECO:0007669"/>
    <property type="project" value="TreeGrafter"/>
</dbReference>
<dbReference type="GO" id="GO:0046872">
    <property type="term" value="F:metal ion binding"/>
    <property type="evidence" value="ECO:0007669"/>
    <property type="project" value="UniProtKB-KW"/>
</dbReference>
<dbReference type="SUPFAM" id="SSF51569">
    <property type="entry name" value="Aldolase"/>
    <property type="match status" value="1"/>
</dbReference>
<evidence type="ECO:0000256" key="1">
    <source>
        <dbReference type="ARBA" id="ARBA00009405"/>
    </source>
</evidence>
<evidence type="ECO:0000259" key="4">
    <source>
        <dbReference type="PROSITE" id="PS50991"/>
    </source>
</evidence>
<dbReference type="Pfam" id="PF00682">
    <property type="entry name" value="HMGL-like"/>
    <property type="match status" value="1"/>
</dbReference>
<comment type="similarity">
    <text evidence="1">Belongs to the HMG-CoA lyase family.</text>
</comment>
<evidence type="ECO:0000256" key="3">
    <source>
        <dbReference type="ARBA" id="ARBA00023239"/>
    </source>
</evidence>
<dbReference type="OrthoDB" id="9784013at2"/>
<accession>A0A2N5CCX4</accession>
<gene>
    <name evidence="5" type="ORF">CYJ10_13505</name>
</gene>
<evidence type="ECO:0000313" key="6">
    <source>
        <dbReference type="Proteomes" id="UP000234341"/>
    </source>
</evidence>
<keyword evidence="3 5" id="KW-0456">Lyase</keyword>
<dbReference type="Gene3D" id="3.20.20.70">
    <property type="entry name" value="Aldolase class I"/>
    <property type="match status" value="1"/>
</dbReference>
<dbReference type="GO" id="GO:0004419">
    <property type="term" value="F:hydroxymethylglutaryl-CoA lyase activity"/>
    <property type="evidence" value="ECO:0007669"/>
    <property type="project" value="TreeGrafter"/>
</dbReference>
<dbReference type="InterPro" id="IPR013785">
    <property type="entry name" value="Aldolase_TIM"/>
</dbReference>
<dbReference type="InterPro" id="IPR043594">
    <property type="entry name" value="HMGL"/>
</dbReference>
<dbReference type="Proteomes" id="UP000234341">
    <property type="component" value="Unassembled WGS sequence"/>
</dbReference>
<dbReference type="EMBL" id="PJRP01000005">
    <property type="protein sequence ID" value="PLQ00035.1"/>
    <property type="molecule type" value="Genomic_DNA"/>
</dbReference>
<comment type="caution">
    <text evidence="5">The sequence shown here is derived from an EMBL/GenBank/DDBJ whole genome shotgun (WGS) entry which is preliminary data.</text>
</comment>
<keyword evidence="2" id="KW-0479">Metal-binding</keyword>
<dbReference type="CDD" id="cd07938">
    <property type="entry name" value="DRE_TIM_HMGL"/>
    <property type="match status" value="1"/>
</dbReference>
<proteinExistence type="inferred from homology"/>
<dbReference type="PROSITE" id="PS50991">
    <property type="entry name" value="PYR_CT"/>
    <property type="match status" value="1"/>
</dbReference>
<evidence type="ECO:0000256" key="2">
    <source>
        <dbReference type="ARBA" id="ARBA00022723"/>
    </source>
</evidence>
<dbReference type="AlphaFoldDB" id="A0A2N5CCX4"/>